<dbReference type="GO" id="GO:0005829">
    <property type="term" value="C:cytosol"/>
    <property type="evidence" value="ECO:0007669"/>
    <property type="project" value="TreeGrafter"/>
</dbReference>
<dbReference type="SMART" id="SM01130">
    <property type="entry name" value="DHDPS"/>
    <property type="match status" value="1"/>
</dbReference>
<gene>
    <name evidence="5" type="ORF">G4Y79_02515</name>
</gene>
<organism evidence="5 6">
    <name type="scientific">Phototrophicus methaneseepsis</name>
    <dbReference type="NCBI Taxonomy" id="2710758"/>
    <lineage>
        <taxon>Bacteria</taxon>
        <taxon>Bacillati</taxon>
        <taxon>Chloroflexota</taxon>
        <taxon>Candidatus Thermofontia</taxon>
        <taxon>Phototrophicales</taxon>
        <taxon>Phototrophicaceae</taxon>
        <taxon>Phototrophicus</taxon>
    </lineage>
</organism>
<evidence type="ECO:0000256" key="4">
    <source>
        <dbReference type="PIRSR" id="PIRSR001365-2"/>
    </source>
</evidence>
<dbReference type="SUPFAM" id="SSF51569">
    <property type="entry name" value="Aldolase"/>
    <property type="match status" value="1"/>
</dbReference>
<evidence type="ECO:0000313" key="5">
    <source>
        <dbReference type="EMBL" id="QPC83268.1"/>
    </source>
</evidence>
<evidence type="ECO:0000256" key="3">
    <source>
        <dbReference type="PIRNR" id="PIRNR001365"/>
    </source>
</evidence>
<evidence type="ECO:0000256" key="2">
    <source>
        <dbReference type="ARBA" id="ARBA00023239"/>
    </source>
</evidence>
<proteinExistence type="inferred from homology"/>
<dbReference type="Proteomes" id="UP000594468">
    <property type="component" value="Chromosome"/>
</dbReference>
<evidence type="ECO:0000256" key="1">
    <source>
        <dbReference type="ARBA" id="ARBA00007592"/>
    </source>
</evidence>
<dbReference type="PIRSF" id="PIRSF001365">
    <property type="entry name" value="DHDPS"/>
    <property type="match status" value="1"/>
</dbReference>
<keyword evidence="6" id="KW-1185">Reference proteome</keyword>
<feature type="binding site" evidence="4">
    <location>
        <position position="208"/>
    </location>
    <ligand>
        <name>pyruvate</name>
        <dbReference type="ChEBI" id="CHEBI:15361"/>
    </ligand>
</feature>
<dbReference type="GO" id="GO:0008840">
    <property type="term" value="F:4-hydroxy-tetrahydrodipicolinate synthase activity"/>
    <property type="evidence" value="ECO:0007669"/>
    <property type="project" value="TreeGrafter"/>
</dbReference>
<dbReference type="EMBL" id="CP062983">
    <property type="protein sequence ID" value="QPC83268.1"/>
    <property type="molecule type" value="Genomic_DNA"/>
</dbReference>
<dbReference type="InterPro" id="IPR013785">
    <property type="entry name" value="Aldolase_TIM"/>
</dbReference>
<dbReference type="PANTHER" id="PTHR12128">
    <property type="entry name" value="DIHYDRODIPICOLINATE SYNTHASE"/>
    <property type="match status" value="1"/>
</dbReference>
<keyword evidence="2 3" id="KW-0456">Lyase</keyword>
<protein>
    <submittedName>
        <fullName evidence="5">Dihydrodipicolinate synthase family protein</fullName>
    </submittedName>
</protein>
<dbReference type="CDD" id="cd00408">
    <property type="entry name" value="DHDPS-like"/>
    <property type="match status" value="1"/>
</dbReference>
<dbReference type="PRINTS" id="PR00146">
    <property type="entry name" value="DHPICSNTHASE"/>
</dbReference>
<dbReference type="Pfam" id="PF00701">
    <property type="entry name" value="DHDPS"/>
    <property type="match status" value="1"/>
</dbReference>
<dbReference type="PANTHER" id="PTHR12128:SF66">
    <property type="entry name" value="4-HYDROXY-2-OXOGLUTARATE ALDOLASE, MITOCHONDRIAL"/>
    <property type="match status" value="1"/>
</dbReference>
<reference evidence="5 6" key="1">
    <citation type="submission" date="2020-02" db="EMBL/GenBank/DDBJ databases">
        <authorList>
            <person name="Zheng R.K."/>
            <person name="Sun C.M."/>
        </authorList>
    </citation>
    <scope>NUCLEOTIDE SEQUENCE [LARGE SCALE GENOMIC DNA]</scope>
    <source>
        <strain evidence="6">rifampicinis</strain>
    </source>
</reference>
<dbReference type="Gene3D" id="3.20.20.70">
    <property type="entry name" value="Aldolase class I"/>
    <property type="match status" value="1"/>
</dbReference>
<sequence length="308" mass="33935">MTTIFQGIFNILATPFNHEFHLDLASLQRLVRFQLDKGADGLTILGVLGEAAKLSVEERQQVMTTVMETVDGAVPVVVGTSHAETETCIALSKAAFDAGAAGVMIAPPRMENPTDEAVLALYQRIGTAVQNPIVVQDFPPVNGIIMSPELLGRIADEVPQAKCLKLEDPPLMQKIELICTQTDKFQIFGGLGGMFLLEELRRGAHGTMTGFAFTEILVAVYDAFQAGDMARAERIFDHYLPLIRYENQPAINLTIRKELLRRRGAMAYGTPRQPFNPIDDGTLAEIDWIFERVGITDPTEKLTFDDLS</sequence>
<comment type="similarity">
    <text evidence="1 3">Belongs to the DapA family.</text>
</comment>
<dbReference type="KEGG" id="pmet:G4Y79_02515"/>
<dbReference type="AlphaFoldDB" id="A0A7S8EA83"/>
<dbReference type="RefSeq" id="WP_195171335.1">
    <property type="nucleotide sequence ID" value="NZ_CP062983.1"/>
</dbReference>
<accession>A0A7S8EA83</accession>
<name>A0A7S8EA83_9CHLR</name>
<evidence type="ECO:0000313" key="6">
    <source>
        <dbReference type="Proteomes" id="UP000594468"/>
    </source>
</evidence>
<dbReference type="InterPro" id="IPR002220">
    <property type="entry name" value="DapA-like"/>
</dbReference>